<dbReference type="Proteomes" id="UP000712600">
    <property type="component" value="Unassembled WGS sequence"/>
</dbReference>
<accession>A0A8S9NZM9</accession>
<evidence type="ECO:0000313" key="3">
    <source>
        <dbReference type="Proteomes" id="UP000712600"/>
    </source>
</evidence>
<reference evidence="2" key="1">
    <citation type="submission" date="2019-12" db="EMBL/GenBank/DDBJ databases">
        <title>Genome sequencing and annotation of Brassica cretica.</title>
        <authorList>
            <person name="Studholme D.J."/>
            <person name="Sarris P."/>
        </authorList>
    </citation>
    <scope>NUCLEOTIDE SEQUENCE</scope>
    <source>
        <strain evidence="2">PFS-109/04</strain>
        <tissue evidence="2">Leaf</tissue>
    </source>
</reference>
<organism evidence="2 3">
    <name type="scientific">Brassica cretica</name>
    <name type="common">Mustard</name>
    <dbReference type="NCBI Taxonomy" id="69181"/>
    <lineage>
        <taxon>Eukaryota</taxon>
        <taxon>Viridiplantae</taxon>
        <taxon>Streptophyta</taxon>
        <taxon>Embryophyta</taxon>
        <taxon>Tracheophyta</taxon>
        <taxon>Spermatophyta</taxon>
        <taxon>Magnoliopsida</taxon>
        <taxon>eudicotyledons</taxon>
        <taxon>Gunneridae</taxon>
        <taxon>Pentapetalae</taxon>
        <taxon>rosids</taxon>
        <taxon>malvids</taxon>
        <taxon>Brassicales</taxon>
        <taxon>Brassicaceae</taxon>
        <taxon>Brassiceae</taxon>
        <taxon>Brassica</taxon>
    </lineage>
</organism>
<evidence type="ECO:0000313" key="2">
    <source>
        <dbReference type="EMBL" id="KAF3508240.1"/>
    </source>
</evidence>
<name>A0A8S9NZM9_BRACR</name>
<sequence>MATTRNPLKDSKHRNRSILNFQVLCCIIPSKNTNNNVLLDFTPGKDDDDEIEKNLESLMLSFHRDASGLQKRDENKGVHSSLINGKLVVPNELLSDGSEEDVAWGDIHGSSSPPAAKKE</sequence>
<gene>
    <name evidence="2" type="ORF">F2Q69_00002808</name>
</gene>
<evidence type="ECO:0000256" key="1">
    <source>
        <dbReference type="SAM" id="MobiDB-lite"/>
    </source>
</evidence>
<protein>
    <submittedName>
        <fullName evidence="2">Uncharacterized protein</fullName>
    </submittedName>
</protein>
<dbReference type="AlphaFoldDB" id="A0A8S9NZM9"/>
<proteinExistence type="predicted"/>
<feature type="region of interest" description="Disordered" evidence="1">
    <location>
        <begin position="97"/>
        <end position="119"/>
    </location>
</feature>
<dbReference type="EMBL" id="QGKX02001521">
    <property type="protein sequence ID" value="KAF3508240.1"/>
    <property type="molecule type" value="Genomic_DNA"/>
</dbReference>
<comment type="caution">
    <text evidence="2">The sequence shown here is derived from an EMBL/GenBank/DDBJ whole genome shotgun (WGS) entry which is preliminary data.</text>
</comment>